<keyword evidence="2" id="KW-1185">Reference proteome</keyword>
<protein>
    <submittedName>
        <fullName evidence="1">Uncharacterized protein</fullName>
    </submittedName>
</protein>
<accession>A0ABQ3PPL4</accession>
<name>A0ABQ3PPL4_9ACTN</name>
<dbReference type="Proteomes" id="UP001052739">
    <property type="component" value="Unassembled WGS sequence"/>
</dbReference>
<sequence>MWRELVPQPGDVIDGSGGYDSLQSGRGIVVHDSEAQAEADLRRLMDDFRVEFAQGRRVP</sequence>
<evidence type="ECO:0000313" key="2">
    <source>
        <dbReference type="Proteomes" id="UP001052739"/>
    </source>
</evidence>
<reference evidence="1" key="1">
    <citation type="submission" date="2024-05" db="EMBL/GenBank/DDBJ databases">
        <title>Whole genome shotgun sequence of Streptomyces hydrogenans NBRC 13475.</title>
        <authorList>
            <person name="Komaki H."/>
            <person name="Tamura T."/>
        </authorList>
    </citation>
    <scope>NUCLEOTIDE SEQUENCE</scope>
    <source>
        <strain evidence="1">NBRC 13475</strain>
    </source>
</reference>
<organism evidence="1 2">
    <name type="scientific">Streptomyces hydrogenans</name>
    <dbReference type="NCBI Taxonomy" id="1873719"/>
    <lineage>
        <taxon>Bacteria</taxon>
        <taxon>Bacillati</taxon>
        <taxon>Actinomycetota</taxon>
        <taxon>Actinomycetes</taxon>
        <taxon>Kitasatosporales</taxon>
        <taxon>Streptomycetaceae</taxon>
        <taxon>Streptomyces</taxon>
    </lineage>
</organism>
<comment type="caution">
    <text evidence="1">The sequence shown here is derived from an EMBL/GenBank/DDBJ whole genome shotgun (WGS) entry which is preliminary data.</text>
</comment>
<gene>
    <name evidence="1" type="ORF">Shyd_83370</name>
</gene>
<evidence type="ECO:0000313" key="1">
    <source>
        <dbReference type="EMBL" id="GHI26966.1"/>
    </source>
</evidence>
<proteinExistence type="predicted"/>
<dbReference type="EMBL" id="BNDW01000110">
    <property type="protein sequence ID" value="GHI26966.1"/>
    <property type="molecule type" value="Genomic_DNA"/>
</dbReference>